<evidence type="ECO:0000313" key="6">
    <source>
        <dbReference type="Proteomes" id="UP001612915"/>
    </source>
</evidence>
<dbReference type="Gene3D" id="3.40.50.1000">
    <property type="entry name" value="HAD superfamily/HAD-like"/>
    <property type="match status" value="1"/>
</dbReference>
<keyword evidence="2" id="KW-0479">Metal-binding</keyword>
<dbReference type="InterPro" id="IPR051400">
    <property type="entry name" value="HAD-like_hydrolase"/>
</dbReference>
<gene>
    <name evidence="5" type="ORF">ACIB24_11505</name>
</gene>
<dbReference type="GO" id="GO:0016787">
    <property type="term" value="F:hydrolase activity"/>
    <property type="evidence" value="ECO:0007669"/>
    <property type="project" value="UniProtKB-KW"/>
</dbReference>
<comment type="cofactor">
    <cofactor evidence="1">
        <name>Mg(2+)</name>
        <dbReference type="ChEBI" id="CHEBI:18420"/>
    </cofactor>
</comment>
<protein>
    <submittedName>
        <fullName evidence="5">HAD family hydrolase</fullName>
        <ecNumber evidence="5">3.1.3.-</ecNumber>
    </submittedName>
</protein>
<keyword evidence="6" id="KW-1185">Reference proteome</keyword>
<dbReference type="NCBIfam" id="TIGR01549">
    <property type="entry name" value="HAD-SF-IA-v1"/>
    <property type="match status" value="1"/>
</dbReference>
<dbReference type="SFLD" id="SFLDG01129">
    <property type="entry name" value="C1.5:_HAD__Beta-PGM__Phosphata"/>
    <property type="match status" value="1"/>
</dbReference>
<dbReference type="PANTHER" id="PTHR46470:SF2">
    <property type="entry name" value="GLYCERALDEHYDE 3-PHOSPHATE PHOSPHATASE"/>
    <property type="match status" value="1"/>
</dbReference>
<sequence length="273" mass="29713">MDTGTEGPQLAVASPADLPHIERTGPVDAVIFDWGGTLTPWHTIDLAAQWHVYAEHYARGLPEELPGGAPALARRMLAAEQAAWARLRRDGGSARLAEVLEAAGIRDDHPGYLGAQAAYEEFWEPHTIVDPQVPDLLAGLRERGVLTGVLSNTIWSREYHERVFARDGVLQLLDGAVYTSEIPYVKPHPAAFEAAMAALGCTDASRCVYVGDRPFEDVFGAQRVGMRAILVPHSDIPLDQQVPVDVQPDAVVHELGEVLGLVEGWNARSRPAR</sequence>
<dbReference type="SFLD" id="SFLDS00003">
    <property type="entry name" value="Haloacid_Dehalogenase"/>
    <property type="match status" value="1"/>
</dbReference>
<organism evidence="5 6">
    <name type="scientific">Spongisporangium articulatum</name>
    <dbReference type="NCBI Taxonomy" id="3362603"/>
    <lineage>
        <taxon>Bacteria</taxon>
        <taxon>Bacillati</taxon>
        <taxon>Actinomycetota</taxon>
        <taxon>Actinomycetes</taxon>
        <taxon>Kineosporiales</taxon>
        <taxon>Kineosporiaceae</taxon>
        <taxon>Spongisporangium</taxon>
    </lineage>
</organism>
<dbReference type="RefSeq" id="WP_398279840.1">
    <property type="nucleotide sequence ID" value="NZ_JBITLV010000003.1"/>
</dbReference>
<name>A0ABW8AMT4_9ACTN</name>
<dbReference type="InterPro" id="IPR023214">
    <property type="entry name" value="HAD_sf"/>
</dbReference>
<dbReference type="PANTHER" id="PTHR46470">
    <property type="entry name" value="N-ACYLNEURAMINATE-9-PHOSPHATASE"/>
    <property type="match status" value="1"/>
</dbReference>
<dbReference type="InterPro" id="IPR036412">
    <property type="entry name" value="HAD-like_sf"/>
</dbReference>
<comment type="caution">
    <text evidence="5">The sequence shown here is derived from an EMBL/GenBank/DDBJ whole genome shotgun (WGS) entry which is preliminary data.</text>
</comment>
<evidence type="ECO:0000256" key="4">
    <source>
        <dbReference type="ARBA" id="ARBA00022842"/>
    </source>
</evidence>
<dbReference type="Pfam" id="PF00702">
    <property type="entry name" value="Hydrolase"/>
    <property type="match status" value="1"/>
</dbReference>
<accession>A0ABW8AMT4</accession>
<keyword evidence="4" id="KW-0460">Magnesium</keyword>
<keyword evidence="3 5" id="KW-0378">Hydrolase</keyword>
<dbReference type="InterPro" id="IPR006439">
    <property type="entry name" value="HAD-SF_hydro_IA"/>
</dbReference>
<reference evidence="5 6" key="1">
    <citation type="submission" date="2024-10" db="EMBL/GenBank/DDBJ databases">
        <title>The Natural Products Discovery Center: Release of the First 8490 Sequenced Strains for Exploring Actinobacteria Biosynthetic Diversity.</title>
        <authorList>
            <person name="Kalkreuter E."/>
            <person name="Kautsar S.A."/>
            <person name="Yang D."/>
            <person name="Bader C.D."/>
            <person name="Teijaro C.N."/>
            <person name="Fluegel L."/>
            <person name="Davis C.M."/>
            <person name="Simpson J.R."/>
            <person name="Lauterbach L."/>
            <person name="Steele A.D."/>
            <person name="Gui C."/>
            <person name="Meng S."/>
            <person name="Li G."/>
            <person name="Viehrig K."/>
            <person name="Ye F."/>
            <person name="Su P."/>
            <person name="Kiefer A.F."/>
            <person name="Nichols A."/>
            <person name="Cepeda A.J."/>
            <person name="Yan W."/>
            <person name="Fan B."/>
            <person name="Jiang Y."/>
            <person name="Adhikari A."/>
            <person name="Zheng C.-J."/>
            <person name="Schuster L."/>
            <person name="Cowan T.M."/>
            <person name="Smanski M.J."/>
            <person name="Chevrette M.G."/>
            <person name="De Carvalho L.P.S."/>
            <person name="Shen B."/>
        </authorList>
    </citation>
    <scope>NUCLEOTIDE SEQUENCE [LARGE SCALE GENOMIC DNA]</scope>
    <source>
        <strain evidence="5 6">NPDC049639</strain>
    </source>
</reference>
<dbReference type="EMBL" id="JBITLV010000003">
    <property type="protein sequence ID" value="MFI7587689.1"/>
    <property type="molecule type" value="Genomic_DNA"/>
</dbReference>
<dbReference type="PRINTS" id="PR00413">
    <property type="entry name" value="HADHALOGNASE"/>
</dbReference>
<dbReference type="Proteomes" id="UP001612915">
    <property type="component" value="Unassembled WGS sequence"/>
</dbReference>
<dbReference type="SUPFAM" id="SSF56784">
    <property type="entry name" value="HAD-like"/>
    <property type="match status" value="1"/>
</dbReference>
<evidence type="ECO:0000256" key="1">
    <source>
        <dbReference type="ARBA" id="ARBA00001946"/>
    </source>
</evidence>
<proteinExistence type="predicted"/>
<dbReference type="EC" id="3.1.3.-" evidence="5"/>
<evidence type="ECO:0000313" key="5">
    <source>
        <dbReference type="EMBL" id="MFI7587689.1"/>
    </source>
</evidence>
<evidence type="ECO:0000256" key="2">
    <source>
        <dbReference type="ARBA" id="ARBA00022723"/>
    </source>
</evidence>
<evidence type="ECO:0000256" key="3">
    <source>
        <dbReference type="ARBA" id="ARBA00022801"/>
    </source>
</evidence>